<dbReference type="OrthoDB" id="3264879at2759"/>
<keyword evidence="2" id="KW-1185">Reference proteome</keyword>
<organism evidence="1 2">
    <name type="scientific">Hebeloma cylindrosporum</name>
    <dbReference type="NCBI Taxonomy" id="76867"/>
    <lineage>
        <taxon>Eukaryota</taxon>
        <taxon>Fungi</taxon>
        <taxon>Dikarya</taxon>
        <taxon>Basidiomycota</taxon>
        <taxon>Agaricomycotina</taxon>
        <taxon>Agaricomycetes</taxon>
        <taxon>Agaricomycetidae</taxon>
        <taxon>Agaricales</taxon>
        <taxon>Agaricineae</taxon>
        <taxon>Hymenogastraceae</taxon>
        <taxon>Hebeloma</taxon>
    </lineage>
</organism>
<dbReference type="AlphaFoldDB" id="A0A0C2XKL2"/>
<dbReference type="Proteomes" id="UP000053424">
    <property type="component" value="Unassembled WGS sequence"/>
</dbReference>
<protein>
    <submittedName>
        <fullName evidence="1">Uncharacterized protein</fullName>
    </submittedName>
</protein>
<gene>
    <name evidence="1" type="ORF">M413DRAFT_244135</name>
</gene>
<evidence type="ECO:0000313" key="1">
    <source>
        <dbReference type="EMBL" id="KIM38298.1"/>
    </source>
</evidence>
<name>A0A0C2XKL2_HEBCY</name>
<proteinExistence type="predicted"/>
<dbReference type="EMBL" id="KN831791">
    <property type="protein sequence ID" value="KIM38298.1"/>
    <property type="molecule type" value="Genomic_DNA"/>
</dbReference>
<evidence type="ECO:0000313" key="2">
    <source>
        <dbReference type="Proteomes" id="UP000053424"/>
    </source>
</evidence>
<reference evidence="1 2" key="1">
    <citation type="submission" date="2014-04" db="EMBL/GenBank/DDBJ databases">
        <authorList>
            <consortium name="DOE Joint Genome Institute"/>
            <person name="Kuo A."/>
            <person name="Gay G."/>
            <person name="Dore J."/>
            <person name="Kohler A."/>
            <person name="Nagy L.G."/>
            <person name="Floudas D."/>
            <person name="Copeland A."/>
            <person name="Barry K.W."/>
            <person name="Cichocki N."/>
            <person name="Veneault-Fourrey C."/>
            <person name="LaButti K."/>
            <person name="Lindquist E.A."/>
            <person name="Lipzen A."/>
            <person name="Lundell T."/>
            <person name="Morin E."/>
            <person name="Murat C."/>
            <person name="Sun H."/>
            <person name="Tunlid A."/>
            <person name="Henrissat B."/>
            <person name="Grigoriev I.V."/>
            <person name="Hibbett D.S."/>
            <person name="Martin F."/>
            <person name="Nordberg H.P."/>
            <person name="Cantor M.N."/>
            <person name="Hua S.X."/>
        </authorList>
    </citation>
    <scope>NUCLEOTIDE SEQUENCE [LARGE SCALE GENOMIC DNA]</scope>
    <source>
        <strain evidence="2">h7</strain>
    </source>
</reference>
<sequence length="120" mass="13464">MLTFCLLSSSSTTEYMTFQPVTRSASWAVWVELCCTGFWCVFGCSNQKMPWTFLFAQNVFATLLTRARAVARGPVCPSVMTSFTKRLYSVVSPLSNGGFSTIWPLVSQTRACGPRRPRER</sequence>
<reference evidence="2" key="2">
    <citation type="submission" date="2015-01" db="EMBL/GenBank/DDBJ databases">
        <title>Evolutionary Origins and Diversification of the Mycorrhizal Mutualists.</title>
        <authorList>
            <consortium name="DOE Joint Genome Institute"/>
            <consortium name="Mycorrhizal Genomics Consortium"/>
            <person name="Kohler A."/>
            <person name="Kuo A."/>
            <person name="Nagy L.G."/>
            <person name="Floudas D."/>
            <person name="Copeland A."/>
            <person name="Barry K.W."/>
            <person name="Cichocki N."/>
            <person name="Veneault-Fourrey C."/>
            <person name="LaButti K."/>
            <person name="Lindquist E.A."/>
            <person name="Lipzen A."/>
            <person name="Lundell T."/>
            <person name="Morin E."/>
            <person name="Murat C."/>
            <person name="Riley R."/>
            <person name="Ohm R."/>
            <person name="Sun H."/>
            <person name="Tunlid A."/>
            <person name="Henrissat B."/>
            <person name="Grigoriev I.V."/>
            <person name="Hibbett D.S."/>
            <person name="Martin F."/>
        </authorList>
    </citation>
    <scope>NUCLEOTIDE SEQUENCE [LARGE SCALE GENOMIC DNA]</scope>
    <source>
        <strain evidence="2">h7</strain>
    </source>
</reference>
<accession>A0A0C2XKL2</accession>
<dbReference type="HOGENOM" id="CLU_2049959_0_0_1"/>